<comment type="cofactor">
    <cofactor evidence="1 19">
        <name>Ca(2+)</name>
        <dbReference type="ChEBI" id="CHEBI:29108"/>
    </cofactor>
</comment>
<evidence type="ECO:0000256" key="8">
    <source>
        <dbReference type="ARBA" id="ARBA00022837"/>
    </source>
</evidence>
<dbReference type="InterPro" id="IPR012341">
    <property type="entry name" value="6hp_glycosidase-like_sf"/>
</dbReference>
<dbReference type="GO" id="GO:0004571">
    <property type="term" value="F:mannosyl-oligosaccharide 1,2-alpha-mannosidase activity"/>
    <property type="evidence" value="ECO:0007669"/>
    <property type="project" value="UniProtKB-EC"/>
</dbReference>
<evidence type="ECO:0000256" key="14">
    <source>
        <dbReference type="ARBA" id="ARBA00023180"/>
    </source>
</evidence>
<dbReference type="PRINTS" id="PR00747">
    <property type="entry name" value="GLYHDRLASE47"/>
</dbReference>
<dbReference type="EMBL" id="UFQS01001929">
    <property type="protein sequence ID" value="SSX12726.1"/>
    <property type="molecule type" value="Genomic_DNA"/>
</dbReference>
<dbReference type="GO" id="GO:0006491">
    <property type="term" value="P:N-glycan processing"/>
    <property type="evidence" value="ECO:0007669"/>
    <property type="project" value="UniProtKB-ARBA"/>
</dbReference>
<feature type="active site" evidence="18">
    <location>
        <position position="339"/>
    </location>
</feature>
<name>A0A336N1H2_CULSO</name>
<keyword evidence="15 21" id="KW-0326">Glycosidase</keyword>
<organism evidence="23">
    <name type="scientific">Culicoides sonorensis</name>
    <name type="common">Biting midge</name>
    <dbReference type="NCBI Taxonomy" id="179676"/>
    <lineage>
        <taxon>Eukaryota</taxon>
        <taxon>Metazoa</taxon>
        <taxon>Ecdysozoa</taxon>
        <taxon>Arthropoda</taxon>
        <taxon>Hexapoda</taxon>
        <taxon>Insecta</taxon>
        <taxon>Pterygota</taxon>
        <taxon>Neoptera</taxon>
        <taxon>Endopterygota</taxon>
        <taxon>Diptera</taxon>
        <taxon>Nematocera</taxon>
        <taxon>Chironomoidea</taxon>
        <taxon>Ceratopogonidae</taxon>
        <taxon>Ceratopogoninae</taxon>
        <taxon>Culicoides</taxon>
        <taxon>Monoculicoides</taxon>
    </lineage>
</organism>
<reference evidence="23" key="2">
    <citation type="submission" date="2018-07" db="EMBL/GenBank/DDBJ databases">
        <authorList>
            <person name="Quirk P.G."/>
            <person name="Krulwich T.A."/>
        </authorList>
    </citation>
    <scope>NUCLEOTIDE SEQUENCE</scope>
</reference>
<dbReference type="FunFam" id="1.50.10.10:FF:000017">
    <property type="entry name" value="alpha-1,2-Mannosidase"/>
    <property type="match status" value="1"/>
</dbReference>
<evidence type="ECO:0000256" key="9">
    <source>
        <dbReference type="ARBA" id="ARBA00022968"/>
    </source>
</evidence>
<dbReference type="GO" id="GO:0000139">
    <property type="term" value="C:Golgi membrane"/>
    <property type="evidence" value="ECO:0007669"/>
    <property type="project" value="UniProtKB-SubCell"/>
</dbReference>
<evidence type="ECO:0000256" key="3">
    <source>
        <dbReference type="ARBA" id="ARBA00004922"/>
    </source>
</evidence>
<evidence type="ECO:0000256" key="18">
    <source>
        <dbReference type="PIRSR" id="PIRSR601382-1"/>
    </source>
</evidence>
<keyword evidence="8 19" id="KW-0106">Calcium</keyword>
<evidence type="ECO:0000256" key="5">
    <source>
        <dbReference type="ARBA" id="ARBA00022692"/>
    </source>
</evidence>
<comment type="catalytic activity">
    <reaction evidence="17">
        <text>N(4)-(alpha-D-Man-(1-&gt;2)-alpha-D-Man-(1-&gt;2)-alpha-D-Man-(1-&gt;3)-[alpha-D-Man-(1-&gt;2)-alpha-D-Man-(1-&gt;3)-[alpha-D-Man-(1-&gt;2)-alpha-D-Man-(1-&gt;6)]-alpha-D-Man-(1-&gt;6)]-beta-D-Man-(1-&gt;4)-beta-D-GlcNAc-(1-&gt;4)-beta-D-GlcNAc)-L-asparaginyl-[protein] (N-glucan mannose isomer 9A1,2,3B1,2,3) + 4 H2O = N(4)-(alpha-D-Man-(1-&gt;3)-[alpha-D-Man-(1-&gt;3)-[alpha-D-Man-(1-&gt;6)]-alpha-D-Man-(1-&gt;6)]-beta-D-Man-(1-&gt;4)-beta-D-GlcNAc-(1-&gt;4)-beta-D-GlcNAc)-L-asparaginyl-[protein] (N-glucan mannose isomer 5A1,2) + 4 beta-D-mannose</text>
        <dbReference type="Rhea" id="RHEA:56008"/>
        <dbReference type="Rhea" id="RHEA-COMP:14356"/>
        <dbReference type="Rhea" id="RHEA-COMP:14367"/>
        <dbReference type="ChEBI" id="CHEBI:15377"/>
        <dbReference type="ChEBI" id="CHEBI:28563"/>
        <dbReference type="ChEBI" id="CHEBI:59087"/>
        <dbReference type="ChEBI" id="CHEBI:139493"/>
        <dbReference type="EC" id="3.2.1.113"/>
    </reaction>
</comment>
<sequence length="447" mass="51706">MQHAWNSYKKYAWGYNELCPRIQRPNIRSIFGASKTGATIIDAMDTLYIMGLKAEFDEGKNWIEKNFNLDDVDQHISVFETNIRFIGGFLSLYAMTGDPLFKNKAKYVADKLLPAFNTPTGIPYPNINFNNGIPHGTSSVLAEFGSLYLEFAYLSEITVEFIYKNVVDRIYRTLGEVHDKKNLFPTKINPVTGKWDYSQCSIGALGDSFYEYLLKIWIQSGYKDNEMREMFVNSMSSVIDRLVRKTKSGYTYISSLTKSRLNNVMEHLTCYTGGLFALAANVSINKRMTNKYQNLSYEITRTCHESYNQTRTGLGPESFFISQNGKLDASARFYLLRPETVESYFYLWRFTHDQRYRDWGWEIVEALEKHCRTPSGYAGVTDVNSFLVLSDDIQQSYFLAETLKYLYLLFSSDTLLPLNTWVFNTEAHPLPIMKKHHLKCIRQSIFT</sequence>
<keyword evidence="13 20" id="KW-1015">Disulfide bond</keyword>
<accession>A0A336N1H2</accession>
<evidence type="ECO:0000256" key="16">
    <source>
        <dbReference type="ARBA" id="ARBA00047669"/>
    </source>
</evidence>
<keyword evidence="7 21" id="KW-0378">Hydrolase</keyword>
<evidence type="ECO:0000256" key="19">
    <source>
        <dbReference type="PIRSR" id="PIRSR601382-2"/>
    </source>
</evidence>
<dbReference type="VEuPathDB" id="VectorBase:CSON004579"/>
<dbReference type="PANTHER" id="PTHR11742:SF6">
    <property type="entry name" value="MANNOSYL-OLIGOSACCHARIDE ALPHA-1,2-MANNOSIDASE IA-RELATED"/>
    <property type="match status" value="1"/>
</dbReference>
<evidence type="ECO:0000256" key="4">
    <source>
        <dbReference type="ARBA" id="ARBA00007658"/>
    </source>
</evidence>
<feature type="active site" evidence="18">
    <location>
        <position position="207"/>
    </location>
</feature>
<evidence type="ECO:0000256" key="12">
    <source>
        <dbReference type="ARBA" id="ARBA00023136"/>
    </source>
</evidence>
<evidence type="ECO:0000256" key="13">
    <source>
        <dbReference type="ARBA" id="ARBA00023157"/>
    </source>
</evidence>
<keyword evidence="6 19" id="KW-0479">Metal-binding</keyword>
<feature type="disulfide bond" evidence="20">
    <location>
        <begin position="270"/>
        <end position="303"/>
    </location>
</feature>
<keyword evidence="12" id="KW-0472">Membrane</keyword>
<gene>
    <name evidence="23" type="primary">CSON004579</name>
</gene>
<keyword evidence="11" id="KW-0333">Golgi apparatus</keyword>
<comment type="subcellular location">
    <subcellularLocation>
        <location evidence="2">Golgi apparatus membrane</location>
        <topology evidence="2">Single-pass type II membrane protein</topology>
    </subcellularLocation>
</comment>
<evidence type="ECO:0000256" key="6">
    <source>
        <dbReference type="ARBA" id="ARBA00022723"/>
    </source>
</evidence>
<evidence type="ECO:0000256" key="1">
    <source>
        <dbReference type="ARBA" id="ARBA00001913"/>
    </source>
</evidence>
<keyword evidence="5" id="KW-0812">Transmembrane</keyword>
<keyword evidence="10" id="KW-1133">Transmembrane helix</keyword>
<dbReference type="SUPFAM" id="SSF48225">
    <property type="entry name" value="Seven-hairpin glycosidases"/>
    <property type="match status" value="1"/>
</dbReference>
<dbReference type="Pfam" id="PF01532">
    <property type="entry name" value="Glyco_hydro_47"/>
    <property type="match status" value="1"/>
</dbReference>
<reference evidence="22" key="1">
    <citation type="submission" date="2018-04" db="EMBL/GenBank/DDBJ databases">
        <authorList>
            <person name="Go L.Y."/>
            <person name="Mitchell J.A."/>
        </authorList>
    </citation>
    <scope>NUCLEOTIDE SEQUENCE</scope>
    <source>
        <tissue evidence="22">Whole organism</tissue>
    </source>
</reference>
<dbReference type="EMBL" id="UFQT01001929">
    <property type="protein sequence ID" value="SSX32168.1"/>
    <property type="molecule type" value="Genomic_DNA"/>
</dbReference>
<evidence type="ECO:0000256" key="10">
    <source>
        <dbReference type="ARBA" id="ARBA00022989"/>
    </source>
</evidence>
<dbReference type="Gene3D" id="1.50.10.10">
    <property type="match status" value="1"/>
</dbReference>
<feature type="active site" description="Proton donor" evidence="18">
    <location>
        <position position="317"/>
    </location>
</feature>
<dbReference type="EC" id="3.2.1.-" evidence="21"/>
<evidence type="ECO:0000256" key="20">
    <source>
        <dbReference type="PIRSR" id="PIRSR601382-3"/>
    </source>
</evidence>
<dbReference type="InterPro" id="IPR001382">
    <property type="entry name" value="Glyco_hydro_47"/>
</dbReference>
<evidence type="ECO:0000313" key="22">
    <source>
        <dbReference type="EMBL" id="SSX12726.1"/>
    </source>
</evidence>
<comment type="similarity">
    <text evidence="4 21">Belongs to the glycosyl hydrolase 47 family.</text>
</comment>
<protein>
    <recommendedName>
        <fullName evidence="21">alpha-1,2-Mannosidase</fullName>
        <ecNumber evidence="21">3.2.1.-</ecNumber>
    </recommendedName>
</protein>
<keyword evidence="9" id="KW-0735">Signal-anchor</keyword>
<dbReference type="GO" id="GO:0005509">
    <property type="term" value="F:calcium ion binding"/>
    <property type="evidence" value="ECO:0007669"/>
    <property type="project" value="InterPro"/>
</dbReference>
<comment type="pathway">
    <text evidence="3">Protein modification; protein glycosylation.</text>
</comment>
<feature type="binding site" evidence="19">
    <location>
        <position position="425"/>
    </location>
    <ligand>
        <name>Ca(2+)</name>
        <dbReference type="ChEBI" id="CHEBI:29108"/>
    </ligand>
</feature>
<dbReference type="InterPro" id="IPR050749">
    <property type="entry name" value="Glycosyl_Hydrolase_47"/>
</dbReference>
<evidence type="ECO:0000256" key="2">
    <source>
        <dbReference type="ARBA" id="ARBA00004323"/>
    </source>
</evidence>
<evidence type="ECO:0000256" key="17">
    <source>
        <dbReference type="ARBA" id="ARBA00048605"/>
    </source>
</evidence>
<evidence type="ECO:0000256" key="15">
    <source>
        <dbReference type="ARBA" id="ARBA00023295"/>
    </source>
</evidence>
<evidence type="ECO:0000256" key="7">
    <source>
        <dbReference type="ARBA" id="ARBA00022801"/>
    </source>
</evidence>
<feature type="active site" description="Proton donor" evidence="18">
    <location>
        <position position="80"/>
    </location>
</feature>
<dbReference type="GO" id="GO:0005783">
    <property type="term" value="C:endoplasmic reticulum"/>
    <property type="evidence" value="ECO:0007669"/>
    <property type="project" value="TreeGrafter"/>
</dbReference>
<evidence type="ECO:0000256" key="21">
    <source>
        <dbReference type="RuleBase" id="RU361193"/>
    </source>
</evidence>
<proteinExistence type="inferred from homology"/>
<dbReference type="AlphaFoldDB" id="A0A336N1H2"/>
<dbReference type="GO" id="GO:0005975">
    <property type="term" value="P:carbohydrate metabolic process"/>
    <property type="evidence" value="ECO:0007669"/>
    <property type="project" value="InterPro"/>
</dbReference>
<evidence type="ECO:0000256" key="11">
    <source>
        <dbReference type="ARBA" id="ARBA00023034"/>
    </source>
</evidence>
<evidence type="ECO:0000313" key="23">
    <source>
        <dbReference type="EMBL" id="SSX32168.1"/>
    </source>
</evidence>
<comment type="catalytic activity">
    <reaction evidence="16">
        <text>N(4)-(alpha-D-Man-(1-&gt;2)-alpha-D-Man-(1-&gt;2)-alpha-D-Man-(1-&gt;3)-[alpha-D-Man-(1-&gt;3)-[alpha-D-Man-(1-&gt;2)-alpha-D-Man-(1-&gt;6)]-alpha-D-Man-(1-&gt;6)]-beta-D-Man-(1-&gt;4)-beta-D-GlcNAc-(1-&gt;4)-beta-D-GlcNAc)-L-asparaginyl-[protein] (N-glucan mannose isomer 8A1,2,3B1,3) + 3 H2O = N(4)-(alpha-D-Man-(1-&gt;3)-[alpha-D-Man-(1-&gt;3)-[alpha-D-Man-(1-&gt;6)]-alpha-D-Man-(1-&gt;6)]-beta-D-Man-(1-&gt;4)-beta-D-GlcNAc-(1-&gt;4)-beta-D-GlcNAc)-L-asparaginyl-[protein] (N-glucan mannose isomer 5A1,2) + 3 beta-D-mannose</text>
        <dbReference type="Rhea" id="RHEA:56028"/>
        <dbReference type="Rhea" id="RHEA-COMP:14358"/>
        <dbReference type="Rhea" id="RHEA-COMP:14367"/>
        <dbReference type="ChEBI" id="CHEBI:15377"/>
        <dbReference type="ChEBI" id="CHEBI:28563"/>
        <dbReference type="ChEBI" id="CHEBI:59087"/>
        <dbReference type="ChEBI" id="CHEBI:60628"/>
        <dbReference type="EC" id="3.2.1.113"/>
    </reaction>
</comment>
<dbReference type="InterPro" id="IPR036026">
    <property type="entry name" value="Seven-hairpin_glycosidases"/>
</dbReference>
<dbReference type="OMA" id="TFWMSET"/>
<dbReference type="PANTHER" id="PTHR11742">
    <property type="entry name" value="MANNOSYL-OLIGOSACCHARIDE ALPHA-1,2-MANNOSIDASE-RELATED"/>
    <property type="match status" value="1"/>
</dbReference>
<keyword evidence="14" id="KW-0325">Glycoprotein</keyword>